<evidence type="ECO:0000313" key="2">
    <source>
        <dbReference type="EMBL" id="GKZ27136.1"/>
    </source>
</evidence>
<gene>
    <name evidence="2" type="ORF">AbraCBS73388_003776</name>
</gene>
<dbReference type="AlphaFoldDB" id="A0A9W5Z303"/>
<name>A0A9W5Z303_9EURO</name>
<evidence type="ECO:0000256" key="1">
    <source>
        <dbReference type="SAM" id="MobiDB-lite"/>
    </source>
</evidence>
<feature type="region of interest" description="Disordered" evidence="1">
    <location>
        <begin position="1"/>
        <end position="24"/>
    </location>
</feature>
<organism evidence="2 3">
    <name type="scientific">Aspergillus brasiliensis</name>
    <dbReference type="NCBI Taxonomy" id="319629"/>
    <lineage>
        <taxon>Eukaryota</taxon>
        <taxon>Fungi</taxon>
        <taxon>Dikarya</taxon>
        <taxon>Ascomycota</taxon>
        <taxon>Pezizomycotina</taxon>
        <taxon>Eurotiomycetes</taxon>
        <taxon>Eurotiomycetidae</taxon>
        <taxon>Eurotiales</taxon>
        <taxon>Aspergillaceae</taxon>
        <taxon>Aspergillus</taxon>
        <taxon>Aspergillus subgen. Circumdati</taxon>
    </lineage>
</organism>
<proteinExistence type="predicted"/>
<protein>
    <submittedName>
        <fullName evidence="2">Uncharacterized protein</fullName>
    </submittedName>
</protein>
<sequence>MAGRWQDDGACAGKWQEDGRMTEPVRKDGRKMTGLFAGLKDVIEGRYQTVPEKQLRAPMITNYHPRDAAGQASGIPYVTGDIPAIFLPSSGHTHLSSLPTMARESKKRCPRKPLTCEDAWRKIADVGVTIIKNKSLRNRKYGRVVALAIKSLHEESSSKNERRFREFLDAVRNRCSQHDATAILIVSVAIGKDKMIGMNNFHRDALLDRLAYEQSGPILSSPILREIAKSCGIPTVRNNGDQPTLPILSSHSDSHGTTYEHAVLEGITAVFSKDLCNIISQVPTQVNGETSWRAAVTTAFPLYGDVNCLMSLDICSSGIDYLALELFNAKINTTKSLRYIVIDDGPTLIVPISESTIKGVKEEAIAKVFGVEIHGAIRNSPVRRMELEQGKELTECVSMIMMEQGAIVNLSLDLDRGIELSRKLYT</sequence>
<reference evidence="2" key="1">
    <citation type="submission" date="2022-07" db="EMBL/GenBank/DDBJ databases">
        <title>Taxonomy of Aspergillus series Nigri: significant species reduction supported by multi-species coalescent approaches.</title>
        <authorList>
            <person name="Bian C."/>
            <person name="Kusuya Y."/>
            <person name="Sklenar F."/>
            <person name="D'hooge E."/>
            <person name="Yaguchi T."/>
            <person name="Takahashi H."/>
            <person name="Hubka V."/>
        </authorList>
    </citation>
    <scope>NUCLEOTIDE SEQUENCE</scope>
    <source>
        <strain evidence="2">CBS 733.88</strain>
    </source>
</reference>
<dbReference type="Proteomes" id="UP001143548">
    <property type="component" value="Unassembled WGS sequence"/>
</dbReference>
<evidence type="ECO:0000313" key="3">
    <source>
        <dbReference type="Proteomes" id="UP001143548"/>
    </source>
</evidence>
<feature type="compositionally biased region" description="Basic and acidic residues" evidence="1">
    <location>
        <begin position="15"/>
        <end position="24"/>
    </location>
</feature>
<comment type="caution">
    <text evidence="2">The sequence shown here is derived from an EMBL/GenBank/DDBJ whole genome shotgun (WGS) entry which is preliminary data.</text>
</comment>
<accession>A0A9W5Z303</accession>
<dbReference type="EMBL" id="BROQ01000184">
    <property type="protein sequence ID" value="GKZ27136.1"/>
    <property type="molecule type" value="Genomic_DNA"/>
</dbReference>